<evidence type="ECO:0000256" key="6">
    <source>
        <dbReference type="ARBA" id="ARBA00022989"/>
    </source>
</evidence>
<reference evidence="9" key="1">
    <citation type="submission" date="2020-06" db="EMBL/GenBank/DDBJ databases">
        <title>Characterization of fructooligosaccharide metabolism and fructooligosaccharide-degrading enzymes in human commensal butyrate producers.</title>
        <authorList>
            <person name="Tanno H."/>
            <person name="Fujii T."/>
            <person name="Hirano K."/>
            <person name="Maeno S."/>
            <person name="Tonozuka T."/>
            <person name="Sakamoto M."/>
            <person name="Ohkuma M."/>
            <person name="Tochio T."/>
            <person name="Endo A."/>
        </authorList>
    </citation>
    <scope>NUCLEOTIDE SEQUENCE</scope>
    <source>
        <strain evidence="9">JCM 17466</strain>
    </source>
</reference>
<dbReference type="GO" id="GO:0055085">
    <property type="term" value="P:transmembrane transport"/>
    <property type="evidence" value="ECO:0007669"/>
    <property type="project" value="TreeGrafter"/>
</dbReference>
<dbReference type="AlphaFoldDB" id="A0A916Q939"/>
<gene>
    <name evidence="9" type="ORF">ANBU17_11980</name>
</gene>
<feature type="transmembrane region" description="Helical" evidence="8">
    <location>
        <begin position="169"/>
        <end position="192"/>
    </location>
</feature>
<keyword evidence="3" id="KW-0813">Transport</keyword>
<feature type="transmembrane region" description="Helical" evidence="8">
    <location>
        <begin position="76"/>
        <end position="98"/>
    </location>
</feature>
<evidence type="ECO:0000256" key="3">
    <source>
        <dbReference type="ARBA" id="ARBA00022448"/>
    </source>
</evidence>
<evidence type="ECO:0000256" key="1">
    <source>
        <dbReference type="ARBA" id="ARBA00004651"/>
    </source>
</evidence>
<dbReference type="RefSeq" id="WP_201310566.1">
    <property type="nucleotide sequence ID" value="NZ_BLYI01000027.1"/>
</dbReference>
<evidence type="ECO:0000313" key="10">
    <source>
        <dbReference type="Proteomes" id="UP000613208"/>
    </source>
</evidence>
<sequence length="379" mass="41762">MKYFKENDKTPFVVVAFGICLYFLLEHLSLVMHGISYIGSVAFPFILGSCLAFIINVPMRFFENRVLHKIKKGRRVLSLIAAILCIIGVILLVCGLIIPELAETMYRLSVSVPGFIEAVQEYIDNLSKDNPRIHSYVLSLDVDWNEIGGQMMGYFQTWATNLLNSTVSIISSAVQVIVSFALGFVFALNALLKKETLAFQVKKLLLAFLPLKAVKHIVRVGRLSNQAFSNFLSGQCTEAVILGCLIFGCMKILGIPYAVLIAVFIGVTSLIPIVGGFVGCGIGILLIITVDWKQAIIFVIMFLVVQQFEGNVIYPHVVGNSVGLPGIWVLVAVTIGGNVAGVVGMLFSIPLFSVLYQLLTEVVNWQIKKRDLEKTIRKV</sequence>
<comment type="subcellular location">
    <subcellularLocation>
        <location evidence="1">Cell membrane</location>
        <topology evidence="1">Multi-pass membrane protein</topology>
    </subcellularLocation>
</comment>
<keyword evidence="10" id="KW-1185">Reference proteome</keyword>
<evidence type="ECO:0000256" key="5">
    <source>
        <dbReference type="ARBA" id="ARBA00022692"/>
    </source>
</evidence>
<evidence type="ECO:0000256" key="4">
    <source>
        <dbReference type="ARBA" id="ARBA00022475"/>
    </source>
</evidence>
<keyword evidence="6 8" id="KW-1133">Transmembrane helix</keyword>
<dbReference type="GO" id="GO:0005886">
    <property type="term" value="C:plasma membrane"/>
    <property type="evidence" value="ECO:0007669"/>
    <property type="project" value="UniProtKB-SubCell"/>
</dbReference>
<feature type="transmembrane region" description="Helical" evidence="8">
    <location>
        <begin position="12"/>
        <end position="29"/>
    </location>
</feature>
<evidence type="ECO:0000313" key="9">
    <source>
        <dbReference type="EMBL" id="GFO84851.1"/>
    </source>
</evidence>
<comment type="caution">
    <text evidence="9">The sequence shown here is derived from an EMBL/GenBank/DDBJ whole genome shotgun (WGS) entry which is preliminary data.</text>
</comment>
<protein>
    <submittedName>
        <fullName evidence="9">AI-2E family transporter</fullName>
    </submittedName>
</protein>
<comment type="similarity">
    <text evidence="2">Belongs to the autoinducer-2 exporter (AI-2E) (TC 2.A.86) family.</text>
</comment>
<proteinExistence type="inferred from homology"/>
<feature type="transmembrane region" description="Helical" evidence="8">
    <location>
        <begin position="270"/>
        <end position="288"/>
    </location>
</feature>
<dbReference type="PANTHER" id="PTHR21716:SF53">
    <property type="entry name" value="PERMEASE PERM-RELATED"/>
    <property type="match status" value="1"/>
</dbReference>
<dbReference type="Proteomes" id="UP000613208">
    <property type="component" value="Unassembled WGS sequence"/>
</dbReference>
<feature type="transmembrane region" description="Helical" evidence="8">
    <location>
        <begin position="295"/>
        <end position="314"/>
    </location>
</feature>
<evidence type="ECO:0000256" key="7">
    <source>
        <dbReference type="ARBA" id="ARBA00023136"/>
    </source>
</evidence>
<dbReference type="InterPro" id="IPR002549">
    <property type="entry name" value="AI-2E-like"/>
</dbReference>
<evidence type="ECO:0000256" key="8">
    <source>
        <dbReference type="SAM" id="Phobius"/>
    </source>
</evidence>
<dbReference type="EMBL" id="BLYI01000027">
    <property type="protein sequence ID" value="GFO84851.1"/>
    <property type="molecule type" value="Genomic_DNA"/>
</dbReference>
<dbReference type="PANTHER" id="PTHR21716">
    <property type="entry name" value="TRANSMEMBRANE PROTEIN"/>
    <property type="match status" value="1"/>
</dbReference>
<feature type="transmembrane region" description="Helical" evidence="8">
    <location>
        <begin position="239"/>
        <end position="264"/>
    </location>
</feature>
<evidence type="ECO:0000256" key="2">
    <source>
        <dbReference type="ARBA" id="ARBA00009773"/>
    </source>
</evidence>
<feature type="transmembrane region" description="Helical" evidence="8">
    <location>
        <begin position="35"/>
        <end position="55"/>
    </location>
</feature>
<name>A0A916Q939_9FIRM</name>
<organism evidence="9 10">
    <name type="scientific">Anaerostipes butyraticus</name>
    <dbReference type="NCBI Taxonomy" id="645466"/>
    <lineage>
        <taxon>Bacteria</taxon>
        <taxon>Bacillati</taxon>
        <taxon>Bacillota</taxon>
        <taxon>Clostridia</taxon>
        <taxon>Lachnospirales</taxon>
        <taxon>Lachnospiraceae</taxon>
        <taxon>Anaerostipes</taxon>
    </lineage>
</organism>
<keyword evidence="4" id="KW-1003">Cell membrane</keyword>
<feature type="transmembrane region" description="Helical" evidence="8">
    <location>
        <begin position="326"/>
        <end position="359"/>
    </location>
</feature>
<keyword evidence="5 8" id="KW-0812">Transmembrane</keyword>
<keyword evidence="7 8" id="KW-0472">Membrane</keyword>
<dbReference type="Pfam" id="PF01594">
    <property type="entry name" value="AI-2E_transport"/>
    <property type="match status" value="1"/>
</dbReference>
<accession>A0A916Q939</accession>